<keyword evidence="6" id="KW-1185">Reference proteome</keyword>
<dbReference type="Proteomes" id="UP000694257">
    <property type="component" value="Chromosome"/>
</dbReference>
<feature type="domain" description="Carrier" evidence="4">
    <location>
        <begin position="3741"/>
        <end position="3815"/>
    </location>
</feature>
<dbReference type="InterPro" id="IPR020802">
    <property type="entry name" value="TesA-like"/>
</dbReference>
<dbReference type="PROSITE" id="PS00012">
    <property type="entry name" value="PHOSPHOPANTETHEINE"/>
    <property type="match status" value="4"/>
</dbReference>
<dbReference type="InterPro" id="IPR001031">
    <property type="entry name" value="Thioesterase"/>
</dbReference>
<dbReference type="Pfam" id="PF13193">
    <property type="entry name" value="AMP-binding_C"/>
    <property type="match status" value="5"/>
</dbReference>
<dbReference type="InterPro" id="IPR020845">
    <property type="entry name" value="AMP-binding_CS"/>
</dbReference>
<dbReference type="Pfam" id="PF00975">
    <property type="entry name" value="Thioesterase"/>
    <property type="match status" value="1"/>
</dbReference>
<dbReference type="SMART" id="SM00823">
    <property type="entry name" value="PKS_PP"/>
    <property type="match status" value="5"/>
</dbReference>
<comment type="cofactor">
    <cofactor evidence="1">
        <name>pantetheine 4'-phosphate</name>
        <dbReference type="ChEBI" id="CHEBI:47942"/>
    </cofactor>
</comment>
<reference evidence="5 6" key="1">
    <citation type="submission" date="2021-07" db="EMBL/GenBank/DDBJ databases">
        <title>Whole Genome Sequence of Nocardia Iowensis.</title>
        <authorList>
            <person name="Lamm A."/>
            <person name="Collins-Fairclough A.M."/>
            <person name="Bunk B."/>
            <person name="Sproer C."/>
        </authorList>
    </citation>
    <scope>NUCLEOTIDE SEQUENCE [LARGE SCALE GENOMIC DNA]</scope>
    <source>
        <strain evidence="5 6">NRRL 5646</strain>
    </source>
</reference>
<dbReference type="InterPro" id="IPR006162">
    <property type="entry name" value="Ppantetheine_attach_site"/>
</dbReference>
<evidence type="ECO:0000313" key="6">
    <source>
        <dbReference type="Proteomes" id="UP000694257"/>
    </source>
</evidence>
<dbReference type="InterPro" id="IPR009081">
    <property type="entry name" value="PP-bd_ACP"/>
</dbReference>
<dbReference type="PANTHER" id="PTHR45527">
    <property type="entry name" value="NONRIBOSOMAL PEPTIDE SYNTHETASE"/>
    <property type="match status" value="1"/>
</dbReference>
<dbReference type="InterPro" id="IPR025110">
    <property type="entry name" value="AMP-bd_C"/>
</dbReference>
<dbReference type="NCBIfam" id="NF003417">
    <property type="entry name" value="PRK04813.1"/>
    <property type="match status" value="5"/>
</dbReference>
<name>A0ABX8RRX5_NOCIO</name>
<dbReference type="CDD" id="cd17646">
    <property type="entry name" value="A_NRPS_AB3403-like"/>
    <property type="match status" value="2"/>
</dbReference>
<protein>
    <submittedName>
        <fullName evidence="5">Non-ribosomal peptide synthase/polyketide synthase</fullName>
    </submittedName>
</protein>
<dbReference type="CDD" id="cd19540">
    <property type="entry name" value="LCL_NRPS-like"/>
    <property type="match status" value="3"/>
</dbReference>
<evidence type="ECO:0000259" key="4">
    <source>
        <dbReference type="PROSITE" id="PS50075"/>
    </source>
</evidence>
<accession>A0ABX8RRX5</accession>
<dbReference type="SMART" id="SM00824">
    <property type="entry name" value="PKS_TE"/>
    <property type="match status" value="1"/>
</dbReference>
<dbReference type="Pfam" id="PF00501">
    <property type="entry name" value="AMP-binding"/>
    <property type="match status" value="5"/>
</dbReference>
<feature type="domain" description="Carrier" evidence="4">
    <location>
        <begin position="530"/>
        <end position="606"/>
    </location>
</feature>
<dbReference type="CDD" id="cd19543">
    <property type="entry name" value="DCL_NRPS"/>
    <property type="match status" value="1"/>
</dbReference>
<feature type="domain" description="Carrier" evidence="4">
    <location>
        <begin position="2678"/>
        <end position="2753"/>
    </location>
</feature>
<organism evidence="5 6">
    <name type="scientific">Nocardia iowensis</name>
    <dbReference type="NCBI Taxonomy" id="204891"/>
    <lineage>
        <taxon>Bacteria</taxon>
        <taxon>Bacillati</taxon>
        <taxon>Actinomycetota</taxon>
        <taxon>Actinomycetes</taxon>
        <taxon>Mycobacteriales</taxon>
        <taxon>Nocardiaceae</taxon>
        <taxon>Nocardia</taxon>
    </lineage>
</organism>
<evidence type="ECO:0000313" key="5">
    <source>
        <dbReference type="EMBL" id="QXN92388.1"/>
    </source>
</evidence>
<dbReference type="NCBIfam" id="TIGR01733">
    <property type="entry name" value="AA-adenyl-dom"/>
    <property type="match status" value="5"/>
</dbReference>
<evidence type="ECO:0000256" key="1">
    <source>
        <dbReference type="ARBA" id="ARBA00001957"/>
    </source>
</evidence>
<dbReference type="PROSITE" id="PS00455">
    <property type="entry name" value="AMP_BINDING"/>
    <property type="match status" value="5"/>
</dbReference>
<keyword evidence="3" id="KW-0597">Phosphoprotein</keyword>
<dbReference type="CDD" id="cd05930">
    <property type="entry name" value="A_NRPS"/>
    <property type="match status" value="1"/>
</dbReference>
<dbReference type="Pfam" id="PF00550">
    <property type="entry name" value="PP-binding"/>
    <property type="match status" value="5"/>
</dbReference>
<evidence type="ECO:0000256" key="3">
    <source>
        <dbReference type="ARBA" id="ARBA00022553"/>
    </source>
</evidence>
<dbReference type="InterPro" id="IPR000873">
    <property type="entry name" value="AMP-dep_synth/lig_dom"/>
</dbReference>
<dbReference type="InterPro" id="IPR010071">
    <property type="entry name" value="AA_adenyl_dom"/>
</dbReference>
<evidence type="ECO:0000256" key="2">
    <source>
        <dbReference type="ARBA" id="ARBA00022450"/>
    </source>
</evidence>
<feature type="domain" description="Carrier" evidence="4">
    <location>
        <begin position="1590"/>
        <end position="1665"/>
    </location>
</feature>
<dbReference type="PROSITE" id="PS50075">
    <property type="entry name" value="CARRIER"/>
    <property type="match status" value="5"/>
</dbReference>
<dbReference type="PANTHER" id="PTHR45527:SF1">
    <property type="entry name" value="FATTY ACID SYNTHASE"/>
    <property type="match status" value="1"/>
</dbReference>
<dbReference type="InterPro" id="IPR020806">
    <property type="entry name" value="PKS_PP-bd"/>
</dbReference>
<dbReference type="NCBIfam" id="NF004282">
    <property type="entry name" value="PRK05691.1"/>
    <property type="match status" value="5"/>
</dbReference>
<sequence length="5582" mass="595807">MTRPARVRPTRTRRPRVTTLPQLMATAVEANPGGIGVTFADATGTLTELSYAELDERSTRLARLLIGRGVGPEDLVAVGIPRSIESVLAVWAVAKTGAGFVPVDPNYPADRVEHMVVDSGAVFGLTVAAVRDELPDRVDWLPIDTADCARLLDEFPADPVTYVDRVRPLRAEHPAYVIYTSGSTGKPKGVVVTQAGLSSFCDEQRERYQVTSDSRTLHFASPSFDASVLELLLAIGGAATMVVVAPTVFGGEELAALIRREGVTHAFITPAALASVDPTGLDELRVVVAGGEACPPELVRRWATPVSGGTREFFNGYGPTETTIMTNISAPLVPDAPVTIGAPIRAITEYVLDEQLVPVPRGAVGELYITGAQLARGYHDRAGLTAARFVANPFDANGSRLYRSGDLVRWTDHGELEYLGRNDFQVKIRGFRIELGEIDAVLAAHETVDFAVTVGHNLDSGATILVSYVHAAPGMAADAAELAGFAEQSLPAHMVPTVVMVLDTIPLTPVGKLDRAALPAPRLQTKVFRAPVGPLEELVADVFAELLGPGAPVGADDNFFELGGNSLIATQVAARLGAAVAARVPARLIFETPTVAGLAERLEPLKGADDRRALAPMERPEHIPLSLAQQRMWFLNQFDPASAANNIPFAIRLSGALDVSALQAAITDVIERHETLRTVYPAIDGTGYQVVLPAAQAVPDLAPKPLAEHELVDWLRGFALAGFDVAAAVPLRIALAELSPSEHVVVVVVHHIAADGASVAPFLRDLLGAFLSRRNGAPPALAPLPVQYADYTLWQREVLGDENDPDSVAAAQIAYWRDALAGIPDRLDLPADRPRPAVASGGGAEYTFEVSAEVHRGLTDLAQRAGASEFMVVHAAFAALLARLAGTDDITIGTPVAGRGERELDGLIGMFVNTLVLRTTIDPGASFHDLLAATKETDLAAFSHAELPFERLVEVLDPVRSQAHHPLFQVALFFQNMSKAHVELPGLSAHAVDFDGAVAKFDLQLTVVPKEDSGFSAQFTYATELFDETTIAQFAHRFERLLAGVAEHPERAVGEIDLLAPAERARILLEWNETRHAVAPELLLDGYRRAAAAHPRAVALDYEGATLTYREFDEQVNKLARLLISQGVGAESLVGLAIRRSLDLVVGMYAIVTAGGAYVPLDPDHPAERIAHILDTAQPTCVLTTSADAIEVPAGITVLTLDSVDTSGFDGAPVRQEELLRPVLPQHPAYVIFTSGSTGRPKGVAVSHAAINNQIEWMLAAYPLDADDVYLQKTATTFDVSLWGFFLPLRAGAKLVVATHDGHRDPAYVAETIAAQRVTVTDFVPSMLTVFAAHVEAGSCPTLRDVFVIGEALPPETVNAFRAVSAAEVHNLYGPTEAAVSVTYWPADGSDTRSVPIGVPQWNTQVYVLDGLLRPVPAGVPGELYLAGDQLARGYVRRPDLTSDRFVADPFGFGGRMYRTGDLVVWRDATAGRSHRLDYIGRTDFQVKFRGQRIELGEIETALLAQPSVNQAVALVRPSALGDQLVAYVVATPGHSIEQAELLTAVAETLPAYMVPTAIVALDALPLNPSGKLDRKALPEPTFTAREFRAPATPVEEIVAEVFGEVLGLNRVGADDDFFALGGNSLIATQLVARLGAAVDAKVPVRTLFETPTVQSLAAAIESRTHGERGVLLGSIARPDRLPLSLAQRRMWFLNRFDQAEGDVATAGSAAYNLPFALRLTGALDVAALGAALDDVVSRHEVLRTVYPETADGPVQVVLPASRVTLDVTARPVTAAEVPGEVYALASTPFDVTGEVPVRVRLLEITDGTAGSDYVLAVVVHHIAADASSMGPLVRDVMIAYAARTAGEAPGWEPLRVQYADYALWQRAVLGDETDPESIAAQQILFWRKRLAGLPDLLELPTDRPRPAIASMAGARVDVQIDAATHAGLVDLAHAHGATLFMVVHTALAVLLGRLSGSGDIAIGTPVAGRGERELDDLIGMFVNTVVFRATFDGGESFTDVLARQRDTDLQAFAHADIPFERLVEVLNPPRSTAHHPLFQVGLSFQNIARTALELPGLTVAGVDADLDVSQFDLHLIVGDSYDESGAPTGIGGFFTYATDLFDAATVQGFAERFSRILAAVVADAATPVGDIDLLADEERRAVLSTWNETVHKVDTAATLPSFLQRSVMAAAPEAVAVVADLPDGSRHELTYVELDARVNRLARYLISVGVRPETRVALAFRRSVDLVVAMYAVAKAGGAYVPVDPDQAAERTGYILDTAAPVCVLTDEDAAFDTDVAPVLRIDELALNSFASGPLSDKERLAPLRPEHTAYVIFTSGSTGRPKGVAVTHAAIANQLQWKTAEFGLSGHDAVLLKTAATFDLSVWEFWSAVVCAGKLVIAAPEGHRDPAYLNELITREGVTTLHVVPSMLDALLVHTGTESVPEPSPLRRVLAIGEALPAALAQRFLAARPEVALYNLYGPTEAAVSITRHRVTEADQGSVAIGAPEWNSQVYVLDARLRPVPVGVSGELYLAGDQLARGYFGRADLTADRFVANPFRSGARMYRTGDLVAWNRDGELEYQGRTDFQVKIRGFRIELGEIEAALLALPEIAQAAVIAKSDPKTGDRLVAYLVAAEVGQPDDSAGLDVAQVKSALGAALPSYMVPSAFVVLDALPLNVNGKLDRKALPEPEFEAQVFRAPSTPIEEIVASVFAEVLGVERVGADDDFFALGGNSLLATQVAARIGAALDSRVPVRALFEASTVAGLAVKVEHTAGEHARSPLVAQPRPDHIPLSFAQQRMWFLNQFDTTAAVYNIPVAIRLSGDLDVDALQQAVTDLVARHEIMRTVYPETLDGPEQRVLAPHEVSVDLAPAQIGEERVAHEVQRIVAAGFDVTIEVPFRARLFQLAGSEYVLVFVAHHISADGWSMGPLTRDLMLAYAARSGGEAPSWAPLPIQYADYALWQRSVLGSDDDPESPAGAQLAYWTRELADLPDELNLPTDRPRPAAQSFAGGKTNFVVDADVHAALVALAKQHNATLFMVVHTALAVFLARMSGTEDVAIGTPIAGRGEAELDDLIGMFVNTLVLRTRVAPGLGFTELLAANRETDLRAFANADTPFERLVEVLDPERSAGRHPLFQVALSFENLAATSFELPGLNFAALDPAADTAKFDLLLTMREQRTETGAEAGLAAEFTYARDLFDEHTVAEFGRRFRGILAAVAKDPGTAVGDLEVLDESERADLVSRSGGEAAPPRTLPELMASAVTRNPTGVAIVVGGRSFSYVELDAASSQLARTLIDRGAGPDVLVAVAIRRSVESVLTVWAVAKTGAALVPIDPTYPADRIAHMVADSGAALGVTLTAELGDLPAMAGGRPWLVLDDRDFTYDVAARSDRPISLTERHGPVRSGNAAYVIYTSGSTGLPKGVVVTHAGLANFSAEQVERYELDQSTRALAFASPSFDASMLELLLALGSAGALVVAPPLLFGGDELAALIRDEQVTHAFLTPSVLASLDPDALSGMRAIVAGGEAVPADLVAKWAGAENRRFHNGYGPTETTIMTNISDPLRPGEPVTIGGPIRGTRSLVLDSRLRPVPEGVAGELYLGGIQLARGYHARPGLTAARFVADPYGQPGERLYRTGDVVRWGRANDRPVVEYVGRNDFQVKVRGFRIELGEIDAALAAQPGVEFAVTLGRESGSGATMLVSYVLPAKGATLDVATLTGQLGTILPEYMVPTAIVVLDEIPLTPVGKLDRRALPEPVLETTVYRAPQTKAELTIAEVIGEVLGIERVGLDDDFFALGGDSIVSIQVVSRSRARGVLFSPRDVFESRTVAALARAAVVEDGPGDESGDLPLTPQAARLLDFGVEVRAIALDVPESCAVEAVHTAVGKVLDQHPMLWVRLDREGDTPVLRIPPVDERTGEAFRRLDPQHGETSLPIDDVVHAAAAALDPEQGRNIHFVLTGGLEGRSTLIVVANGLVVDDVSWRTIVDQLTVAWSRGRHAAPAAPESGLGVLIRALSARAHDLRTVGELGWWERTLGSVPEGTVADGRDLRTRSRVSLTITAEGAAAVAAAAAAYHAAVDDVLLTAVALALQTSAEESVTRALGSVIRLSADERSATNADESMVGGFTTEYPLPLRLTRIDTADALVGGPAAGAALAQIKELRRSVPSRGVGYGLLRYLNADTAADLSALGRGRFALRYRDLRPARVHTDTAADDLLLDLTVDATDDGLLARFDYAAAVFTGDQVKTFAEHWIRALGGLAEHGLRPDAGGFTPSDFELVRLKQPCIDRLAATYPNLADVWPVTPLQSGMLFHALLAETSVDVYTTQFVLDLGGAVDAGRMHTAAQGVLDRHDNLRVAFAEDAEGNPLQVVQDSLDVPWRLIDLGQLEPGAADAELARIKAADLADHFDMRTAPLLRFTLIRSSADAYHLLVTSHHILIDGWSMPLLMKDLLTLYALGGNSRHLPKVPSYRNYLAWLVAQQADAARAAWRSALAGITEPTPLAPVDPGREIAAGVGEVGFELAQADTTALTRLASGLGVTVNTVVQAAWGLLIGRSVDRDDVVFGATVSGRPPQLDGVESMVGLFLNAIPVRVRLGATDTLGGLLRQLQAEQAGLLDHHYLGLSDIQETIGVEGLFDSLVVFESFPVDRDGLDKASAIDGMSVTGVGAVNGTHYPLTVMVVLDSQLRVSVKYLRDLFDEPAAAALAQRLSTLIQRFVTNPQARIADIDVLLDGERAELAARNATEVPELLDDATLLTLFDAQVARTPEAPAVRYGDVTLSYADLDLRSRALAAELARWGVGAESLVGVAMRRGIDLVVSIYAVLRAGAGYLPIDPDHPAERSEYVLGSAAPACVLTTTGDAFDTDTDVPVVAVDTLYLPLDAISGADTAVHPDNVAYVIYTSGSTGRPKGVVITHRQMVNQFRWAQRTYSHDTADVVLHKTPITFDISTWELFWPLQTGASIVVAEPDGHRDPAYLARTIAENAVSTVHFVPSMLDAFLGPETAAQYPALRRVFAAGEALSGETATTFAAAVPAARLVNWYGPAEATVVTDYPVEDPAAVAVPIGTPVANTRVHVLDRQLCPVPPGAAGELYIAGVQLARGYLGAPALTAERFVAHEGGARLYRTGDIVRWRGGALEYLGRSDFQVKLRGQRVELGEIETVLLGHQSVRHAAVALVHGGTGDRLVAYLVAMPGEAIDEAAVLLHARSALPSYMVPSAVLVLDALPLNASGKLDRKALPVPELAARPYRPPTTPLERTIVEVFADILAVDQVGLDDDFFDLGGNSLVATRAVSRLRTLTGAEIRVQWFFTDSTPAALATRILAALAGDHDYDLDSNTALGVLLPIRTRVPHDTAAAEPLFCIHPMYGLSWCYAGLARYVPSSRPIFGLQSPALSEDGYLPASLAEMASRYVAEIRAVQPTGPYRLLGWSLGGVLAHAIATELQAAGEQVALLAMLDSHPDIDVTDFRAAIREALGELGIGADALLPTDGDIHDLSDDALAALHATIPPDMAVLTPERVRRIYRSAVRSAELIAEHRPEVFHGRLDYYSAAGHETAAASWQPFVDGRVEDHPVGVAHDQMTSPEALAEIGPSLSDLLMPRAWSATPKVGRA</sequence>
<dbReference type="EMBL" id="CP078145">
    <property type="protein sequence ID" value="QXN92388.1"/>
    <property type="molecule type" value="Genomic_DNA"/>
</dbReference>
<keyword evidence="2" id="KW-0596">Phosphopantetheine</keyword>
<proteinExistence type="predicted"/>
<gene>
    <name evidence="5" type="ORF">KV110_04325</name>
</gene>
<dbReference type="InterPro" id="IPR001242">
    <property type="entry name" value="Condensation_dom"/>
</dbReference>
<dbReference type="Pfam" id="PF00668">
    <property type="entry name" value="Condensation"/>
    <property type="match status" value="5"/>
</dbReference>
<feature type="domain" description="Carrier" evidence="4">
    <location>
        <begin position="5222"/>
        <end position="5297"/>
    </location>
</feature>